<keyword evidence="4" id="KW-0732">Signal</keyword>
<evidence type="ECO:0000256" key="7">
    <source>
        <dbReference type="ARBA" id="ARBA00022889"/>
    </source>
</evidence>
<dbReference type="SMART" id="SM00112">
    <property type="entry name" value="CA"/>
    <property type="match status" value="2"/>
</dbReference>
<proteinExistence type="predicted"/>
<accession>A0A3P8H9Z8</accession>
<sequence length="259" mass="28630">MFSCYINNQKVQLPEDAPPWSLVLCVSAFDLDLGAAGLLAYDFDAPENIYRKFAIDSESGCILLKQRLKDDEQHMYNFTVRVSDHGNPPLTTRCHASLELLKVRTNRYPPVFDNIAVEASVFENEPQGTSVAKVLAKDADAGPHEIITYSLTGGDGAAFFVIDYMGEIRTKKMLNREKKAYYWLEVEATDSDRNDNAPIPTEPVFHGSVKENCAAGTSVLVVSADDLDSPSGPLNYTIKSGNTQSLFDINPTTGNFRFC</sequence>
<evidence type="ECO:0000256" key="1">
    <source>
        <dbReference type="ARBA" id="ARBA00004167"/>
    </source>
</evidence>
<keyword evidence="10" id="KW-1015">Disulfide bond</keyword>
<evidence type="ECO:0000256" key="5">
    <source>
        <dbReference type="ARBA" id="ARBA00022737"/>
    </source>
</evidence>
<protein>
    <recommendedName>
        <fullName evidence="13">Cadherin domain-containing protein</fullName>
    </recommendedName>
</protein>
<keyword evidence="15" id="KW-1185">Reference proteome</keyword>
<dbReference type="AlphaFoldDB" id="A0A3P8H9Z8"/>
<organism evidence="14 15">
    <name type="scientific">Soboliphyme baturini</name>
    <dbReference type="NCBI Taxonomy" id="241478"/>
    <lineage>
        <taxon>Eukaryota</taxon>
        <taxon>Metazoa</taxon>
        <taxon>Ecdysozoa</taxon>
        <taxon>Nematoda</taxon>
        <taxon>Enoplea</taxon>
        <taxon>Dorylaimia</taxon>
        <taxon>Dioctophymatida</taxon>
        <taxon>Dioctophymatoidea</taxon>
        <taxon>Soboliphymatidae</taxon>
        <taxon>Soboliphyme</taxon>
    </lineage>
</organism>
<keyword evidence="3" id="KW-0812">Transmembrane</keyword>
<evidence type="ECO:0000313" key="14">
    <source>
        <dbReference type="EMBL" id="VDP43233.1"/>
    </source>
</evidence>
<keyword evidence="8" id="KW-1133">Transmembrane helix</keyword>
<dbReference type="InterPro" id="IPR015919">
    <property type="entry name" value="Cadherin-like_sf"/>
</dbReference>
<evidence type="ECO:0000256" key="8">
    <source>
        <dbReference type="ARBA" id="ARBA00022989"/>
    </source>
</evidence>
<dbReference type="Pfam" id="PF00028">
    <property type="entry name" value="Cadherin"/>
    <property type="match status" value="2"/>
</dbReference>
<keyword evidence="6 12" id="KW-0106">Calcium</keyword>
<dbReference type="SUPFAM" id="SSF49313">
    <property type="entry name" value="Cadherin-like"/>
    <property type="match status" value="3"/>
</dbReference>
<evidence type="ECO:0000256" key="4">
    <source>
        <dbReference type="ARBA" id="ARBA00022729"/>
    </source>
</evidence>
<evidence type="ECO:0000259" key="13">
    <source>
        <dbReference type="PROSITE" id="PS50268"/>
    </source>
</evidence>
<dbReference type="Gene3D" id="2.60.40.60">
    <property type="entry name" value="Cadherins"/>
    <property type="match status" value="3"/>
</dbReference>
<comment type="subcellular location">
    <subcellularLocation>
        <location evidence="1">Membrane</location>
        <topology evidence="1">Single-pass membrane protein</topology>
    </subcellularLocation>
</comment>
<reference evidence="14 15" key="1">
    <citation type="submission" date="2018-11" db="EMBL/GenBank/DDBJ databases">
        <authorList>
            <consortium name="Pathogen Informatics"/>
        </authorList>
    </citation>
    <scope>NUCLEOTIDE SEQUENCE [LARGE SCALE GENOMIC DNA]</scope>
</reference>
<dbReference type="PROSITE" id="PS50268">
    <property type="entry name" value="CADHERIN_2"/>
    <property type="match status" value="2"/>
</dbReference>
<dbReference type="InterPro" id="IPR002126">
    <property type="entry name" value="Cadherin-like_dom"/>
</dbReference>
<dbReference type="PANTHER" id="PTHR24025">
    <property type="entry name" value="DESMOGLEIN FAMILY MEMBER"/>
    <property type="match status" value="1"/>
</dbReference>
<evidence type="ECO:0000256" key="9">
    <source>
        <dbReference type="ARBA" id="ARBA00023136"/>
    </source>
</evidence>
<evidence type="ECO:0000256" key="6">
    <source>
        <dbReference type="ARBA" id="ARBA00022837"/>
    </source>
</evidence>
<feature type="domain" description="Cadherin" evidence="13">
    <location>
        <begin position="5"/>
        <end position="112"/>
    </location>
</feature>
<dbReference type="GO" id="GO:0016020">
    <property type="term" value="C:membrane"/>
    <property type="evidence" value="ECO:0007669"/>
    <property type="project" value="UniProtKB-SubCell"/>
</dbReference>
<dbReference type="InterPro" id="IPR050971">
    <property type="entry name" value="Cadherin-domain_protein"/>
</dbReference>
<keyword evidence="5" id="KW-0677">Repeat</keyword>
<dbReference type="OrthoDB" id="5855789at2759"/>
<gene>
    <name evidence="14" type="ORF">SBAD_LOCUS11818</name>
</gene>
<evidence type="ECO:0000256" key="10">
    <source>
        <dbReference type="ARBA" id="ARBA00023157"/>
    </source>
</evidence>
<keyword evidence="11" id="KW-0325">Glycoprotein</keyword>
<dbReference type="GO" id="GO:0007156">
    <property type="term" value="P:homophilic cell adhesion via plasma membrane adhesion molecules"/>
    <property type="evidence" value="ECO:0007669"/>
    <property type="project" value="InterPro"/>
</dbReference>
<dbReference type="PRINTS" id="PR00205">
    <property type="entry name" value="CADHERIN"/>
</dbReference>
<dbReference type="CDD" id="cd11304">
    <property type="entry name" value="Cadherin_repeat"/>
    <property type="match status" value="3"/>
</dbReference>
<evidence type="ECO:0000313" key="15">
    <source>
        <dbReference type="Proteomes" id="UP000270296"/>
    </source>
</evidence>
<dbReference type="Proteomes" id="UP000270296">
    <property type="component" value="Unassembled WGS sequence"/>
</dbReference>
<dbReference type="GO" id="GO:0005509">
    <property type="term" value="F:calcium ion binding"/>
    <property type="evidence" value="ECO:0007669"/>
    <property type="project" value="UniProtKB-UniRule"/>
</dbReference>
<dbReference type="PANTHER" id="PTHR24025:SF23">
    <property type="entry name" value="NEURAL-CADHERIN"/>
    <property type="match status" value="1"/>
</dbReference>
<keyword evidence="7" id="KW-0130">Cell adhesion</keyword>
<dbReference type="GO" id="GO:0005911">
    <property type="term" value="C:cell-cell junction"/>
    <property type="evidence" value="ECO:0007669"/>
    <property type="project" value="TreeGrafter"/>
</dbReference>
<evidence type="ECO:0000256" key="2">
    <source>
        <dbReference type="ARBA" id="ARBA00022536"/>
    </source>
</evidence>
<dbReference type="EMBL" id="UZAM01016438">
    <property type="protein sequence ID" value="VDP43233.1"/>
    <property type="molecule type" value="Genomic_DNA"/>
</dbReference>
<dbReference type="FunFam" id="2.60.40.60:FF:000024">
    <property type="entry name" value="FAT atypical cadherin 3"/>
    <property type="match status" value="1"/>
</dbReference>
<evidence type="ECO:0000256" key="11">
    <source>
        <dbReference type="ARBA" id="ARBA00023180"/>
    </source>
</evidence>
<keyword evidence="9" id="KW-0472">Membrane</keyword>
<keyword evidence="2" id="KW-0245">EGF-like domain</keyword>
<name>A0A3P8H9Z8_9BILA</name>
<evidence type="ECO:0000256" key="12">
    <source>
        <dbReference type="PROSITE-ProRule" id="PRU00043"/>
    </source>
</evidence>
<evidence type="ECO:0000256" key="3">
    <source>
        <dbReference type="ARBA" id="ARBA00022692"/>
    </source>
</evidence>
<feature type="domain" description="Cadherin" evidence="13">
    <location>
        <begin position="113"/>
        <end position="235"/>
    </location>
</feature>